<dbReference type="CDD" id="cd00024">
    <property type="entry name" value="CD_CSD"/>
    <property type="match status" value="1"/>
</dbReference>
<dbReference type="PANTHER" id="PTHR46585">
    <property type="entry name" value="INTEGRASE CORE DOMAIN CONTAINING PROTEIN"/>
    <property type="match status" value="1"/>
</dbReference>
<protein>
    <recommendedName>
        <fullName evidence="3">Chromo domain-containing protein</fullName>
    </recommendedName>
</protein>
<evidence type="ECO:0000313" key="2">
    <source>
        <dbReference type="Proteomes" id="UP001164746"/>
    </source>
</evidence>
<evidence type="ECO:0000313" key="1">
    <source>
        <dbReference type="EMBL" id="WAR29498.1"/>
    </source>
</evidence>
<sequence length="177" mass="21590">MREYDVRFFSDPKQNKASTSERAILTIKRRLYRYFTHNDSYSYLPVSQDIAYSYNHTYRRTIGMPPSDVTDTNQEETQNCHLRNVFTRAYDETYTGEIFQIHKRYHRRTLPIYRLRDLQDEEIKGTFYESELQKKNNTFKIDKIEKTKGKGKYKQYFVKWKYYPKQFNSLNNASDFE</sequence>
<name>A0ABY7G8J4_MYAAR</name>
<dbReference type="EMBL" id="CP111027">
    <property type="protein sequence ID" value="WAR29498.1"/>
    <property type="molecule type" value="Genomic_DNA"/>
</dbReference>
<keyword evidence="2" id="KW-1185">Reference proteome</keyword>
<organism evidence="1 2">
    <name type="scientific">Mya arenaria</name>
    <name type="common">Soft-shell clam</name>
    <dbReference type="NCBI Taxonomy" id="6604"/>
    <lineage>
        <taxon>Eukaryota</taxon>
        <taxon>Metazoa</taxon>
        <taxon>Spiralia</taxon>
        <taxon>Lophotrochozoa</taxon>
        <taxon>Mollusca</taxon>
        <taxon>Bivalvia</taxon>
        <taxon>Autobranchia</taxon>
        <taxon>Heteroconchia</taxon>
        <taxon>Euheterodonta</taxon>
        <taxon>Imparidentia</taxon>
        <taxon>Neoheterodontei</taxon>
        <taxon>Myida</taxon>
        <taxon>Myoidea</taxon>
        <taxon>Myidae</taxon>
        <taxon>Mya</taxon>
    </lineage>
</organism>
<dbReference type="SUPFAM" id="SSF54160">
    <property type="entry name" value="Chromo domain-like"/>
    <property type="match status" value="1"/>
</dbReference>
<proteinExistence type="predicted"/>
<dbReference type="Proteomes" id="UP001164746">
    <property type="component" value="Chromosome 16"/>
</dbReference>
<gene>
    <name evidence="1" type="ORF">MAR_003066</name>
</gene>
<reference evidence="1" key="1">
    <citation type="submission" date="2022-11" db="EMBL/GenBank/DDBJ databases">
        <title>Centuries of genome instability and evolution in soft-shell clam transmissible cancer (bioRxiv).</title>
        <authorList>
            <person name="Hart S.F.M."/>
            <person name="Yonemitsu M.A."/>
            <person name="Giersch R.M."/>
            <person name="Beal B.F."/>
            <person name="Arriagada G."/>
            <person name="Davis B.W."/>
            <person name="Ostrander E.A."/>
            <person name="Goff S.P."/>
            <person name="Metzger M.J."/>
        </authorList>
    </citation>
    <scope>NUCLEOTIDE SEQUENCE</scope>
    <source>
        <strain evidence="1">MELC-2E11</strain>
        <tissue evidence="1">Siphon/mantle</tissue>
    </source>
</reference>
<accession>A0ABY7G8J4</accession>
<evidence type="ECO:0008006" key="3">
    <source>
        <dbReference type="Google" id="ProtNLM"/>
    </source>
</evidence>
<dbReference type="InterPro" id="IPR016197">
    <property type="entry name" value="Chromo-like_dom_sf"/>
</dbReference>
<dbReference type="PANTHER" id="PTHR46585:SF1">
    <property type="entry name" value="CHROMO DOMAIN-CONTAINING PROTEIN"/>
    <property type="match status" value="1"/>
</dbReference>